<dbReference type="Pfam" id="PF00512">
    <property type="entry name" value="HisKA"/>
    <property type="match status" value="1"/>
</dbReference>
<dbReference type="GO" id="GO:0005886">
    <property type="term" value="C:plasma membrane"/>
    <property type="evidence" value="ECO:0007669"/>
    <property type="project" value="TreeGrafter"/>
</dbReference>
<dbReference type="PANTHER" id="PTHR43047">
    <property type="entry name" value="TWO-COMPONENT HISTIDINE PROTEIN KINASE"/>
    <property type="match status" value="1"/>
</dbReference>
<keyword evidence="12" id="KW-1185">Reference proteome</keyword>
<evidence type="ECO:0000256" key="2">
    <source>
        <dbReference type="ARBA" id="ARBA00012438"/>
    </source>
</evidence>
<dbReference type="KEGG" id="mbas:ALGA_3976"/>
<protein>
    <recommendedName>
        <fullName evidence="2">histidine kinase</fullName>
        <ecNumber evidence="2">2.7.13.3</ecNumber>
    </recommendedName>
</protein>
<keyword evidence="6" id="KW-0902">Two-component regulatory system</keyword>
<dbReference type="OrthoDB" id="9796457at2"/>
<dbReference type="InterPro" id="IPR003594">
    <property type="entry name" value="HATPase_dom"/>
</dbReference>
<comment type="catalytic activity">
    <reaction evidence="1">
        <text>ATP + protein L-histidine = ADP + protein N-phospho-L-histidine.</text>
        <dbReference type="EC" id="2.7.13.3"/>
    </reaction>
</comment>
<evidence type="ECO:0000256" key="7">
    <source>
        <dbReference type="PROSITE-ProRule" id="PRU00169"/>
    </source>
</evidence>
<dbReference type="PROSITE" id="PS50109">
    <property type="entry name" value="HIS_KIN"/>
    <property type="match status" value="1"/>
</dbReference>
<evidence type="ECO:0000256" key="5">
    <source>
        <dbReference type="ARBA" id="ARBA00022777"/>
    </source>
</evidence>
<dbReference type="Pfam" id="PF00072">
    <property type="entry name" value="Response_reg"/>
    <property type="match status" value="1"/>
</dbReference>
<reference evidence="11 12" key="1">
    <citation type="journal article" date="2018" name="Mar. Genomics">
        <title>Complete genome sequence of Marinifilaceae bacterium strain SPP2, isolated from the Antarctic marine sediment.</title>
        <authorList>
            <person name="Watanabe M."/>
            <person name="Kojima H."/>
            <person name="Fukui M."/>
        </authorList>
    </citation>
    <scope>NUCLEOTIDE SEQUENCE [LARGE SCALE GENOMIC DNA]</scope>
    <source>
        <strain evidence="11 12">SPP2</strain>
    </source>
</reference>
<dbReference type="CDD" id="cd00082">
    <property type="entry name" value="HisKA"/>
    <property type="match status" value="1"/>
</dbReference>
<dbReference type="CDD" id="cd17546">
    <property type="entry name" value="REC_hyHK_CKI1_RcsC-like"/>
    <property type="match status" value="1"/>
</dbReference>
<dbReference type="InterPro" id="IPR005467">
    <property type="entry name" value="His_kinase_dom"/>
</dbReference>
<evidence type="ECO:0000313" key="12">
    <source>
        <dbReference type="Proteomes" id="UP000218267"/>
    </source>
</evidence>
<dbReference type="SMART" id="SM00448">
    <property type="entry name" value="REC"/>
    <property type="match status" value="1"/>
</dbReference>
<evidence type="ECO:0000256" key="6">
    <source>
        <dbReference type="ARBA" id="ARBA00023012"/>
    </source>
</evidence>
<dbReference type="SUPFAM" id="SSF55874">
    <property type="entry name" value="ATPase domain of HSP90 chaperone/DNA topoisomerase II/histidine kinase"/>
    <property type="match status" value="1"/>
</dbReference>
<dbReference type="Gene3D" id="3.30.565.10">
    <property type="entry name" value="Histidine kinase-like ATPase, C-terminal domain"/>
    <property type="match status" value="1"/>
</dbReference>
<feature type="modified residue" description="4-aspartylphosphate" evidence="7">
    <location>
        <position position="505"/>
    </location>
</feature>
<proteinExistence type="predicted"/>
<name>A0A1Y1CPA4_9BACT</name>
<keyword evidence="5" id="KW-0418">Kinase</keyword>
<dbReference type="EMBL" id="AP018042">
    <property type="protein sequence ID" value="BAX82268.1"/>
    <property type="molecule type" value="Genomic_DNA"/>
</dbReference>
<dbReference type="SMART" id="SM00387">
    <property type="entry name" value="HATPase_c"/>
    <property type="match status" value="1"/>
</dbReference>
<dbReference type="SUPFAM" id="SSF52172">
    <property type="entry name" value="CheY-like"/>
    <property type="match status" value="1"/>
</dbReference>
<evidence type="ECO:0000256" key="3">
    <source>
        <dbReference type="ARBA" id="ARBA00022553"/>
    </source>
</evidence>
<evidence type="ECO:0000259" key="10">
    <source>
        <dbReference type="PROSITE" id="PS50110"/>
    </source>
</evidence>
<dbReference type="Gene3D" id="3.40.50.2300">
    <property type="match status" value="1"/>
</dbReference>
<dbReference type="FunFam" id="1.10.287.130:FF:000001">
    <property type="entry name" value="Two-component sensor histidine kinase"/>
    <property type="match status" value="1"/>
</dbReference>
<feature type="domain" description="Histidine kinase" evidence="9">
    <location>
        <begin position="202"/>
        <end position="422"/>
    </location>
</feature>
<reference evidence="12" key="2">
    <citation type="journal article" date="2020" name="Antonie Van Leeuwenhoek">
        <title>Labilibaculum antarcticum sp. nov., a novel facultative anaerobic, psychrotorelant bacterium isolated from marine sediment of Antarctica.</title>
        <authorList>
            <person name="Watanabe M."/>
            <person name="Kojima H."/>
            <person name="Fukui M."/>
        </authorList>
    </citation>
    <scope>NUCLEOTIDE SEQUENCE [LARGE SCALE GENOMIC DNA]</scope>
    <source>
        <strain evidence="12">SPP2</strain>
    </source>
</reference>
<feature type="domain" description="Response regulatory" evidence="10">
    <location>
        <begin position="454"/>
        <end position="570"/>
    </location>
</feature>
<dbReference type="GO" id="GO:0009927">
    <property type="term" value="F:histidine phosphotransfer kinase activity"/>
    <property type="evidence" value="ECO:0007669"/>
    <property type="project" value="TreeGrafter"/>
</dbReference>
<dbReference type="InterPro" id="IPR011006">
    <property type="entry name" value="CheY-like_superfamily"/>
</dbReference>
<dbReference type="InterPro" id="IPR036890">
    <property type="entry name" value="HATPase_C_sf"/>
</dbReference>
<evidence type="ECO:0000313" key="11">
    <source>
        <dbReference type="EMBL" id="BAX82268.1"/>
    </source>
</evidence>
<dbReference type="EC" id="2.7.13.3" evidence="2"/>
<dbReference type="SMART" id="SM00388">
    <property type="entry name" value="HisKA"/>
    <property type="match status" value="1"/>
</dbReference>
<organism evidence="11 12">
    <name type="scientific">Labilibaculum antarcticum</name>
    <dbReference type="NCBI Taxonomy" id="1717717"/>
    <lineage>
        <taxon>Bacteria</taxon>
        <taxon>Pseudomonadati</taxon>
        <taxon>Bacteroidota</taxon>
        <taxon>Bacteroidia</taxon>
        <taxon>Marinilabiliales</taxon>
        <taxon>Marinifilaceae</taxon>
        <taxon>Labilibaculum</taxon>
    </lineage>
</organism>
<keyword evidence="4" id="KW-0808">Transferase</keyword>
<dbReference type="GO" id="GO:0000155">
    <property type="term" value="F:phosphorelay sensor kinase activity"/>
    <property type="evidence" value="ECO:0007669"/>
    <property type="project" value="InterPro"/>
</dbReference>
<sequence>MLTNDIIKDISFLYELSLSIGQSLDMKENCKQFSHALMSFKNIEFGGVWIKNKHIPFSNNEFGLKAIYSHPIVKLKTDSICIPNFIDNCFESQNSFSCVLTQEISNEIGFKVKEGGAITFFQLKDIGFLALYSSSEKRIWSDIDQTKLKNVVDKFSVSIQACISHEISIQDLLTITETKKELEKAKKEAEESEQLKSAFLSNISHEIRTPINAIVGFSNLLSDTEINIEQRTNFISHISNNSKKLLKLINNLIDVSKMETNQLAIQKEKFVLNPIITDLFKIHKTYLLSHCKLKLKLVLPDNSDQFSIYSDKNKIIQVFDNLIDNAIKFTPKGLIEIGYFIENEKHPVFYIKDTGVGISSEKQDVIFDLFRQGESSSTRKFEGSGIGLTLCKKMVQLLDGEIWFDSEAEIGSNFYFKVHDSGQSNLKLLRDSSDKYENRIEKSGIKSINYSNCNILIAEDVKSNFNYLNAIIELTDANVIWARNGKDAIEICQTNNPQIDLVLMDLRMPEIGGLDAIKQIKSFNSGIPVIVQTAFTFNNEKEECFNAGADEFITKPIDPQKLIEVLQRFL</sequence>
<dbReference type="Proteomes" id="UP000218267">
    <property type="component" value="Chromosome"/>
</dbReference>
<dbReference type="Pfam" id="PF02518">
    <property type="entry name" value="HATPase_c"/>
    <property type="match status" value="1"/>
</dbReference>
<dbReference type="InterPro" id="IPR001789">
    <property type="entry name" value="Sig_transdc_resp-reg_receiver"/>
</dbReference>
<dbReference type="SUPFAM" id="SSF47384">
    <property type="entry name" value="Homodimeric domain of signal transducing histidine kinase"/>
    <property type="match status" value="1"/>
</dbReference>
<accession>A0A1Y1CPA4</accession>
<gene>
    <name evidence="11" type="ORF">ALGA_3976</name>
</gene>
<dbReference type="InterPro" id="IPR004358">
    <property type="entry name" value="Sig_transdc_His_kin-like_C"/>
</dbReference>
<dbReference type="PANTHER" id="PTHR43047:SF72">
    <property type="entry name" value="OSMOSENSING HISTIDINE PROTEIN KINASE SLN1"/>
    <property type="match status" value="1"/>
</dbReference>
<dbReference type="Gene3D" id="1.10.287.130">
    <property type="match status" value="1"/>
</dbReference>
<evidence type="ECO:0000259" key="9">
    <source>
        <dbReference type="PROSITE" id="PS50109"/>
    </source>
</evidence>
<dbReference type="InterPro" id="IPR003661">
    <property type="entry name" value="HisK_dim/P_dom"/>
</dbReference>
<dbReference type="RefSeq" id="WP_096432420.1">
    <property type="nucleotide sequence ID" value="NZ_AP018042.1"/>
</dbReference>
<dbReference type="InterPro" id="IPR036097">
    <property type="entry name" value="HisK_dim/P_sf"/>
</dbReference>
<evidence type="ECO:0000256" key="1">
    <source>
        <dbReference type="ARBA" id="ARBA00000085"/>
    </source>
</evidence>
<keyword evidence="8" id="KW-0175">Coiled coil</keyword>
<keyword evidence="3 7" id="KW-0597">Phosphoprotein</keyword>
<evidence type="ECO:0000256" key="4">
    <source>
        <dbReference type="ARBA" id="ARBA00022679"/>
    </source>
</evidence>
<feature type="coiled-coil region" evidence="8">
    <location>
        <begin position="172"/>
        <end position="202"/>
    </location>
</feature>
<evidence type="ECO:0000256" key="8">
    <source>
        <dbReference type="SAM" id="Coils"/>
    </source>
</evidence>
<dbReference type="PRINTS" id="PR00344">
    <property type="entry name" value="BCTRLSENSOR"/>
</dbReference>
<dbReference type="PROSITE" id="PS50110">
    <property type="entry name" value="RESPONSE_REGULATORY"/>
    <property type="match status" value="1"/>
</dbReference>
<dbReference type="AlphaFoldDB" id="A0A1Y1CPA4"/>